<proteinExistence type="predicted"/>
<dbReference type="STRING" id="1123282.SAMN02745823_02563"/>
<keyword evidence="4" id="KW-1185">Reference proteome</keyword>
<organism evidence="3 4">
    <name type="scientific">Sporobacter termitidis DSM 10068</name>
    <dbReference type="NCBI Taxonomy" id="1123282"/>
    <lineage>
        <taxon>Bacteria</taxon>
        <taxon>Bacillati</taxon>
        <taxon>Bacillota</taxon>
        <taxon>Clostridia</taxon>
        <taxon>Eubacteriales</taxon>
        <taxon>Oscillospiraceae</taxon>
        <taxon>Sporobacter</taxon>
    </lineage>
</organism>
<keyword evidence="1" id="KW-0472">Membrane</keyword>
<evidence type="ECO:0000313" key="3">
    <source>
        <dbReference type="EMBL" id="SHI12301.1"/>
    </source>
</evidence>
<accession>A0A1M5YJU6</accession>
<reference evidence="3 4" key="1">
    <citation type="submission" date="2016-11" db="EMBL/GenBank/DDBJ databases">
        <authorList>
            <person name="Jaros S."/>
            <person name="Januszkiewicz K."/>
            <person name="Wedrychowicz H."/>
        </authorList>
    </citation>
    <scope>NUCLEOTIDE SEQUENCE [LARGE SCALE GENOMIC DNA]</scope>
    <source>
        <strain evidence="3 4">DSM 10068</strain>
    </source>
</reference>
<evidence type="ECO:0008006" key="5">
    <source>
        <dbReference type="Google" id="ProtNLM"/>
    </source>
</evidence>
<evidence type="ECO:0000256" key="2">
    <source>
        <dbReference type="SAM" id="SignalP"/>
    </source>
</evidence>
<evidence type="ECO:0000256" key="1">
    <source>
        <dbReference type="SAM" id="Phobius"/>
    </source>
</evidence>
<dbReference type="EMBL" id="FQXV01000009">
    <property type="protein sequence ID" value="SHI12301.1"/>
    <property type="molecule type" value="Genomic_DNA"/>
</dbReference>
<keyword evidence="1" id="KW-0812">Transmembrane</keyword>
<keyword evidence="2" id="KW-0732">Signal</keyword>
<feature type="transmembrane region" description="Helical" evidence="1">
    <location>
        <begin position="220"/>
        <end position="239"/>
    </location>
</feature>
<name>A0A1M5YJU6_9FIRM</name>
<evidence type="ECO:0000313" key="4">
    <source>
        <dbReference type="Proteomes" id="UP000183995"/>
    </source>
</evidence>
<feature type="chain" id="PRO_5012500151" description="DUF2207 domain-containing protein" evidence="2">
    <location>
        <begin position="26"/>
        <end position="309"/>
    </location>
</feature>
<dbReference type="Proteomes" id="UP000183995">
    <property type="component" value="Unassembled WGS sequence"/>
</dbReference>
<keyword evidence="1" id="KW-1133">Transmembrane helix</keyword>
<sequence length="309" mass="32415">MKKILGFAAAVLLLAVLTPVSPARAAGPLDEIKSYSITVDPRSDGTLDLKYHIDWLVLDSTSEGPLTWVRIGIPNSHADSLKALSGTVKKISYLSDSGSYVRLDLDRAYTAGETVPLDFSIHQSYMYRLDSEDKTCSFTFVPGWFDDIRVDSLKILWNKANVAYSDATGAEGDYLTWSTALEPGKRLTAIVRYDGGVFATSESMQEQQGSIQVSTGSGDGAAVISIVVIVVIVVIAAVAGGGGRYRGGFWGGGFHGGGHGGGGCACACASCACACACAGGGRAGCSAKNFYGAAVDTDKLKARLTKKRI</sequence>
<feature type="signal peptide" evidence="2">
    <location>
        <begin position="1"/>
        <end position="25"/>
    </location>
</feature>
<protein>
    <recommendedName>
        <fullName evidence="5">DUF2207 domain-containing protein</fullName>
    </recommendedName>
</protein>
<gene>
    <name evidence="3" type="ORF">SAMN02745823_02563</name>
</gene>
<dbReference type="AlphaFoldDB" id="A0A1M5YJU6"/>
<dbReference type="RefSeq" id="WP_073079636.1">
    <property type="nucleotide sequence ID" value="NZ_FQXV01000009.1"/>
</dbReference>